<feature type="region of interest" description="Disordered" evidence="1">
    <location>
        <begin position="1"/>
        <end position="85"/>
    </location>
</feature>
<feature type="compositionally biased region" description="Basic and acidic residues" evidence="1">
    <location>
        <begin position="63"/>
        <end position="85"/>
    </location>
</feature>
<feature type="non-terminal residue" evidence="2">
    <location>
        <position position="85"/>
    </location>
</feature>
<evidence type="ECO:0000256" key="1">
    <source>
        <dbReference type="SAM" id="MobiDB-lite"/>
    </source>
</evidence>
<dbReference type="AlphaFoldDB" id="A0A9X7HJU1"/>
<name>A0A9X7HJU1_BACCE</name>
<proteinExistence type="predicted"/>
<evidence type="ECO:0000313" key="2">
    <source>
        <dbReference type="EMBL" id="PHG74655.1"/>
    </source>
</evidence>
<feature type="compositionally biased region" description="Basic and acidic residues" evidence="1">
    <location>
        <begin position="47"/>
        <end position="56"/>
    </location>
</feature>
<gene>
    <name evidence="2" type="ORF">COI69_29500</name>
</gene>
<sequence length="85" mass="10049">MIWNWLRKKKKSNTPEANETDKWEQHSNNLEGDNEEQTRSMKHNKGKNNEQKDSSQDKQQSAKQEDSSQDKQRSAKQEDSSQDKQ</sequence>
<dbReference type="Proteomes" id="UP000225135">
    <property type="component" value="Unassembled WGS sequence"/>
</dbReference>
<accession>A0A9X7HJU1</accession>
<feature type="compositionally biased region" description="Basic residues" evidence="1">
    <location>
        <begin position="1"/>
        <end position="12"/>
    </location>
</feature>
<comment type="caution">
    <text evidence="2">The sequence shown here is derived from an EMBL/GenBank/DDBJ whole genome shotgun (WGS) entry which is preliminary data.</text>
</comment>
<reference evidence="2 3" key="1">
    <citation type="submission" date="2017-09" db="EMBL/GenBank/DDBJ databases">
        <title>Large-scale bioinformatics analysis of Bacillus genomes uncovers conserved roles of natural products in bacterial physiology.</title>
        <authorList>
            <consortium name="Agbiome Team Llc"/>
            <person name="Bleich R.M."/>
            <person name="Grubbs K.J."/>
            <person name="Santa Maria K.C."/>
            <person name="Allen S.E."/>
            <person name="Farag S."/>
            <person name="Shank E.A."/>
            <person name="Bowers A."/>
        </authorList>
    </citation>
    <scope>NUCLEOTIDE SEQUENCE [LARGE SCALE GENOMIC DNA]</scope>
    <source>
        <strain evidence="2 3">AFS029792</strain>
    </source>
</reference>
<evidence type="ECO:0000313" key="3">
    <source>
        <dbReference type="Proteomes" id="UP000225135"/>
    </source>
</evidence>
<protein>
    <submittedName>
        <fullName evidence="2">Spore germination protein GerIA</fullName>
    </submittedName>
</protein>
<organism evidence="2 3">
    <name type="scientific">Bacillus cereus</name>
    <dbReference type="NCBI Taxonomy" id="1396"/>
    <lineage>
        <taxon>Bacteria</taxon>
        <taxon>Bacillati</taxon>
        <taxon>Bacillota</taxon>
        <taxon>Bacilli</taxon>
        <taxon>Bacillales</taxon>
        <taxon>Bacillaceae</taxon>
        <taxon>Bacillus</taxon>
        <taxon>Bacillus cereus group</taxon>
    </lineage>
</organism>
<dbReference type="EMBL" id="NUUR01000126">
    <property type="protein sequence ID" value="PHG74655.1"/>
    <property type="molecule type" value="Genomic_DNA"/>
</dbReference>